<dbReference type="Gene3D" id="3.20.20.70">
    <property type="entry name" value="Aldolase class I"/>
    <property type="match status" value="1"/>
</dbReference>
<evidence type="ECO:0000256" key="2">
    <source>
        <dbReference type="ARBA" id="ARBA00023239"/>
    </source>
</evidence>
<evidence type="ECO:0000256" key="3">
    <source>
        <dbReference type="PIRNR" id="PIRNR001365"/>
    </source>
</evidence>
<protein>
    <submittedName>
        <fullName evidence="4">4-hydroxy-tetrahydrodipicolinate synthase</fullName>
        <ecNumber evidence="4">4.3.3.7</ecNumber>
    </submittedName>
</protein>
<keyword evidence="2 3" id="KW-0456">Lyase</keyword>
<dbReference type="PRINTS" id="PR00146">
    <property type="entry name" value="DHPICSNTHASE"/>
</dbReference>
<evidence type="ECO:0000313" key="4">
    <source>
        <dbReference type="EMBL" id="MET4683573.1"/>
    </source>
</evidence>
<dbReference type="PIRSF" id="PIRSF001365">
    <property type="entry name" value="DHDPS"/>
    <property type="match status" value="1"/>
</dbReference>
<dbReference type="RefSeq" id="WP_354088489.1">
    <property type="nucleotide sequence ID" value="NZ_JBEPTF010000001.1"/>
</dbReference>
<dbReference type="CDD" id="cd00408">
    <property type="entry name" value="DHDPS-like"/>
    <property type="match status" value="1"/>
</dbReference>
<reference evidence="4 5" key="1">
    <citation type="submission" date="2024-06" db="EMBL/GenBank/DDBJ databases">
        <title>Sorghum-associated microbial communities from plants grown in Nebraska, USA.</title>
        <authorList>
            <person name="Schachtman D."/>
        </authorList>
    </citation>
    <scope>NUCLEOTIDE SEQUENCE [LARGE SCALE GENOMIC DNA]</scope>
    <source>
        <strain evidence="4 5">2814</strain>
    </source>
</reference>
<sequence>MALFSGLSAFPITPMTSEGEVIAPDLQRLVQRIEAGGADSIGLFGSTGTYMFLSRDQRRRAVAAAVEAVASIPIIVGVGAIRTDEVQALARDAAAEGASGLLLAPVSYTPLTEEEVFQHFLAVASATDLPLCIYSNPGTTNFTFRPELVARLAVIPTVAAIKLPLPASGDIASDLAAFRQAAPSLSIGYSGDWGCKAALLAGADCWYSVAAGLFPEQAAALAAAAIRGDYEEANRCEAAFAGLWDLFRAHGSLRLIYAVANMLGLTEASPPKPLLGPDEGLTASLRKALPL</sequence>
<organism evidence="4 5">
    <name type="scientific">Brevundimonas faecalis</name>
    <dbReference type="NCBI Taxonomy" id="947378"/>
    <lineage>
        <taxon>Bacteria</taxon>
        <taxon>Pseudomonadati</taxon>
        <taxon>Pseudomonadota</taxon>
        <taxon>Alphaproteobacteria</taxon>
        <taxon>Caulobacterales</taxon>
        <taxon>Caulobacteraceae</taxon>
        <taxon>Brevundimonas</taxon>
    </lineage>
</organism>
<dbReference type="EMBL" id="JBEPTF010000001">
    <property type="protein sequence ID" value="MET4683573.1"/>
    <property type="molecule type" value="Genomic_DNA"/>
</dbReference>
<dbReference type="EC" id="4.3.3.7" evidence="4"/>
<dbReference type="SUPFAM" id="SSF51569">
    <property type="entry name" value="Aldolase"/>
    <property type="match status" value="1"/>
</dbReference>
<dbReference type="PANTHER" id="PTHR12128">
    <property type="entry name" value="DIHYDRODIPICOLINATE SYNTHASE"/>
    <property type="match status" value="1"/>
</dbReference>
<dbReference type="Proteomes" id="UP001549313">
    <property type="component" value="Unassembled WGS sequence"/>
</dbReference>
<dbReference type="GO" id="GO:0008840">
    <property type="term" value="F:4-hydroxy-tetrahydrodipicolinate synthase activity"/>
    <property type="evidence" value="ECO:0007669"/>
    <property type="project" value="UniProtKB-EC"/>
</dbReference>
<evidence type="ECO:0000313" key="5">
    <source>
        <dbReference type="Proteomes" id="UP001549313"/>
    </source>
</evidence>
<accession>A0ABV2RAG8</accession>
<proteinExistence type="inferred from homology"/>
<dbReference type="SMART" id="SM01130">
    <property type="entry name" value="DHDPS"/>
    <property type="match status" value="1"/>
</dbReference>
<name>A0ABV2RAG8_9CAUL</name>
<keyword evidence="5" id="KW-1185">Reference proteome</keyword>
<comment type="caution">
    <text evidence="4">The sequence shown here is derived from an EMBL/GenBank/DDBJ whole genome shotgun (WGS) entry which is preliminary data.</text>
</comment>
<dbReference type="Pfam" id="PF00701">
    <property type="entry name" value="DHDPS"/>
    <property type="match status" value="1"/>
</dbReference>
<gene>
    <name evidence="4" type="ORF">ABIE19_001482</name>
</gene>
<dbReference type="InterPro" id="IPR013785">
    <property type="entry name" value="Aldolase_TIM"/>
</dbReference>
<comment type="similarity">
    <text evidence="1 3">Belongs to the DapA family.</text>
</comment>
<dbReference type="InterPro" id="IPR002220">
    <property type="entry name" value="DapA-like"/>
</dbReference>
<dbReference type="PANTHER" id="PTHR12128:SF66">
    <property type="entry name" value="4-HYDROXY-2-OXOGLUTARATE ALDOLASE, MITOCHONDRIAL"/>
    <property type="match status" value="1"/>
</dbReference>
<evidence type="ECO:0000256" key="1">
    <source>
        <dbReference type="ARBA" id="ARBA00007592"/>
    </source>
</evidence>